<dbReference type="Pfam" id="PF12697">
    <property type="entry name" value="Abhydrolase_6"/>
    <property type="match status" value="1"/>
</dbReference>
<dbReference type="RefSeq" id="WP_175049021.1">
    <property type="nucleotide sequence ID" value="NZ_CADIKC010000001.1"/>
</dbReference>
<keyword evidence="3" id="KW-1185">Reference proteome</keyword>
<dbReference type="GO" id="GO:0004064">
    <property type="term" value="F:arylesterase activity"/>
    <property type="evidence" value="ECO:0007669"/>
    <property type="project" value="UniProtKB-EC"/>
</dbReference>
<accession>A0A6J4ZXB0</accession>
<dbReference type="PANTHER" id="PTHR43433">
    <property type="entry name" value="HYDROLASE, ALPHA/BETA FOLD FAMILY PROTEIN"/>
    <property type="match status" value="1"/>
</dbReference>
<dbReference type="GeneID" id="97039324"/>
<dbReference type="InterPro" id="IPR029058">
    <property type="entry name" value="AB_hydrolase_fold"/>
</dbReference>
<organism evidence="2 3">
    <name type="scientific">Paraburkholderia sediminicola</name>
    <dbReference type="NCBI Taxonomy" id="458836"/>
    <lineage>
        <taxon>Bacteria</taxon>
        <taxon>Pseudomonadati</taxon>
        <taxon>Pseudomonadota</taxon>
        <taxon>Betaproteobacteria</taxon>
        <taxon>Burkholderiales</taxon>
        <taxon>Burkholderiaceae</taxon>
        <taxon>Paraburkholderia</taxon>
    </lineage>
</organism>
<name>A0A6J4ZXB0_9BURK</name>
<dbReference type="Gene3D" id="3.40.50.1820">
    <property type="entry name" value="alpha/beta hydrolase"/>
    <property type="match status" value="1"/>
</dbReference>
<evidence type="ECO:0000313" key="3">
    <source>
        <dbReference type="Proteomes" id="UP000494255"/>
    </source>
</evidence>
<dbReference type="EMBL" id="CADIKC010000001">
    <property type="protein sequence ID" value="CAB3645169.1"/>
    <property type="molecule type" value="Genomic_DNA"/>
</dbReference>
<dbReference type="SUPFAM" id="SSF53474">
    <property type="entry name" value="alpha/beta-Hydrolases"/>
    <property type="match status" value="1"/>
</dbReference>
<gene>
    <name evidence="2" type="ORF">LMG24238_00665</name>
</gene>
<dbReference type="AlphaFoldDB" id="A0A6J4ZXB0"/>
<dbReference type="PANTHER" id="PTHR43433:SF5">
    <property type="entry name" value="AB HYDROLASE-1 DOMAIN-CONTAINING PROTEIN"/>
    <property type="match status" value="1"/>
</dbReference>
<dbReference type="InterPro" id="IPR050471">
    <property type="entry name" value="AB_hydrolase"/>
</dbReference>
<sequence>MQSHDDDLTHFAAHGAAPLPVSNDHSYVEHNGARIWYASYGTGKPVILLHGGLGHSGNWSYQVPALVGSGYRVIVVDSRGHGRSTRDARPYMYELMASDVVAVMDTLQLERAAIAGWSDGACVALVLGRQVPERVAGVFFFGCNMDPSGTKEFVPTPIIDRCFGRHAKDYAQLSATPDDFDAFVGAVSEMMRTQPNYSAHDLAGIRVPVAIVQSEHDEFIKPEHADYLARTIPGAKLILLPGVSHFAPLQRPDEFNRVLLAFLGHIPS</sequence>
<reference evidence="2 3" key="1">
    <citation type="submission" date="2020-04" db="EMBL/GenBank/DDBJ databases">
        <authorList>
            <person name="De Canck E."/>
        </authorList>
    </citation>
    <scope>NUCLEOTIDE SEQUENCE [LARGE SCALE GENOMIC DNA]</scope>
    <source>
        <strain evidence="2 3">LMG 24238</strain>
    </source>
</reference>
<proteinExistence type="predicted"/>
<protein>
    <submittedName>
        <fullName evidence="2">Arylesterase</fullName>
        <ecNumber evidence="2">3.1.1.2</ecNumber>
    </submittedName>
</protein>
<feature type="domain" description="AB hydrolase-1" evidence="1">
    <location>
        <begin position="46"/>
        <end position="257"/>
    </location>
</feature>
<dbReference type="Proteomes" id="UP000494255">
    <property type="component" value="Unassembled WGS sequence"/>
</dbReference>
<keyword evidence="2" id="KW-0378">Hydrolase</keyword>
<evidence type="ECO:0000313" key="2">
    <source>
        <dbReference type="EMBL" id="CAB3645169.1"/>
    </source>
</evidence>
<dbReference type="InterPro" id="IPR000073">
    <property type="entry name" value="AB_hydrolase_1"/>
</dbReference>
<dbReference type="EC" id="3.1.1.2" evidence="2"/>
<evidence type="ECO:0000259" key="1">
    <source>
        <dbReference type="Pfam" id="PF12697"/>
    </source>
</evidence>